<keyword evidence="3" id="KW-1185">Reference proteome</keyword>
<dbReference type="RefSeq" id="XP_060434498.1">
    <property type="nucleotide sequence ID" value="XM_060566668.1"/>
</dbReference>
<gene>
    <name evidence="2" type="ORF">BDP55DRAFT_309227</name>
</gene>
<proteinExistence type="predicted"/>
<dbReference type="AlphaFoldDB" id="A0AAJ0AVX2"/>
<organism evidence="2 3">
    <name type="scientific">Colletotrichum godetiae</name>
    <dbReference type="NCBI Taxonomy" id="1209918"/>
    <lineage>
        <taxon>Eukaryota</taxon>
        <taxon>Fungi</taxon>
        <taxon>Dikarya</taxon>
        <taxon>Ascomycota</taxon>
        <taxon>Pezizomycotina</taxon>
        <taxon>Sordariomycetes</taxon>
        <taxon>Hypocreomycetidae</taxon>
        <taxon>Glomerellales</taxon>
        <taxon>Glomerellaceae</taxon>
        <taxon>Colletotrichum</taxon>
        <taxon>Colletotrichum acutatum species complex</taxon>
    </lineage>
</organism>
<comment type="caution">
    <text evidence="2">The sequence shown here is derived from an EMBL/GenBank/DDBJ whole genome shotgun (WGS) entry which is preliminary data.</text>
</comment>
<name>A0AAJ0AVX2_9PEZI</name>
<feature type="compositionally biased region" description="Basic and acidic residues" evidence="1">
    <location>
        <begin position="294"/>
        <end position="304"/>
    </location>
</feature>
<protein>
    <submittedName>
        <fullName evidence="2">Uncharacterized protein</fullName>
    </submittedName>
</protein>
<dbReference type="Proteomes" id="UP001224890">
    <property type="component" value="Unassembled WGS sequence"/>
</dbReference>
<dbReference type="EMBL" id="JAHMHR010000005">
    <property type="protein sequence ID" value="KAK1690803.1"/>
    <property type="molecule type" value="Genomic_DNA"/>
</dbReference>
<reference evidence="2" key="1">
    <citation type="submission" date="2021-06" db="EMBL/GenBank/DDBJ databases">
        <title>Comparative genomics, transcriptomics and evolutionary studies reveal genomic signatures of adaptation to plant cell wall in hemibiotrophic fungi.</title>
        <authorList>
            <consortium name="DOE Joint Genome Institute"/>
            <person name="Baroncelli R."/>
            <person name="Diaz J.F."/>
            <person name="Benocci T."/>
            <person name="Peng M."/>
            <person name="Battaglia E."/>
            <person name="Haridas S."/>
            <person name="Andreopoulos W."/>
            <person name="Labutti K."/>
            <person name="Pangilinan J."/>
            <person name="Floch G.L."/>
            <person name="Makela M.R."/>
            <person name="Henrissat B."/>
            <person name="Grigoriev I.V."/>
            <person name="Crouch J.A."/>
            <person name="De Vries R.P."/>
            <person name="Sukno S.A."/>
            <person name="Thon M.R."/>
        </authorList>
    </citation>
    <scope>NUCLEOTIDE SEQUENCE</scope>
    <source>
        <strain evidence="2">CBS 193.32</strain>
    </source>
</reference>
<evidence type="ECO:0000313" key="3">
    <source>
        <dbReference type="Proteomes" id="UP001224890"/>
    </source>
</evidence>
<feature type="region of interest" description="Disordered" evidence="1">
    <location>
        <begin position="265"/>
        <end position="304"/>
    </location>
</feature>
<dbReference type="GeneID" id="85451194"/>
<sequence>MHVNNITLRIERTTKRGKAGLTLCDPRECPPGLTPPSTQITLRDGSTSALGLQHANAPASKLPSRASPVSAPVALKIPSSTMSHEVQFADALTLASRLLFRLSARLDFRAGLTTGRHLLSHQCPGALLSPLHTRQLESLAHRLGNLWFEVWSLNTVSPPFITLTPFQPFGLRPIILRLSFALLYPSTIGALPLRPLFFHTAHAVQGSSSLRKTPLGPGPGLAATSRGALPAASSCARPAVAVLPILFCPLSFSLLQQVSKFLTSLRPPSPSPSGPTTTPSNSPPASPTLNPTQRSEDATRERTRMGPFHNSFFLKVSTYGAHYVNTLLKLRRDCNRCIGNVCLYPASARLLTSTLARKHIVDVTPNRLTPLPSQPLNGRAVSVWPPSISSVAGNRLQDPAILATVWSLWTQSSWFDYEVGQPMSSYLRRWATDVKHSLPI</sequence>
<evidence type="ECO:0000313" key="2">
    <source>
        <dbReference type="EMBL" id="KAK1690803.1"/>
    </source>
</evidence>
<accession>A0AAJ0AVX2</accession>
<evidence type="ECO:0000256" key="1">
    <source>
        <dbReference type="SAM" id="MobiDB-lite"/>
    </source>
</evidence>